<dbReference type="Pfam" id="PF00005">
    <property type="entry name" value="ABC_tran"/>
    <property type="match status" value="1"/>
</dbReference>
<evidence type="ECO:0000256" key="2">
    <source>
        <dbReference type="ARBA" id="ARBA00022840"/>
    </source>
</evidence>
<dbReference type="EMBL" id="PVNL01000124">
    <property type="protein sequence ID" value="PRP98633.1"/>
    <property type="molecule type" value="Genomic_DNA"/>
</dbReference>
<dbReference type="InterPro" id="IPR003593">
    <property type="entry name" value="AAA+_ATPase"/>
</dbReference>
<dbReference type="SUPFAM" id="SSF52540">
    <property type="entry name" value="P-loop containing nucleoside triphosphate hydrolases"/>
    <property type="match status" value="1"/>
</dbReference>
<dbReference type="Gene3D" id="3.40.50.300">
    <property type="entry name" value="P-loop containing nucleotide triphosphate hydrolases"/>
    <property type="match status" value="1"/>
</dbReference>
<dbReference type="SMART" id="SM00382">
    <property type="entry name" value="AAA"/>
    <property type="match status" value="1"/>
</dbReference>
<dbReference type="InterPro" id="IPR017871">
    <property type="entry name" value="ABC_transporter-like_CS"/>
</dbReference>
<keyword evidence="2 4" id="KW-0067">ATP-binding</keyword>
<feature type="domain" description="ABC transporter" evidence="3">
    <location>
        <begin position="31"/>
        <end position="264"/>
    </location>
</feature>
<evidence type="ECO:0000313" key="4">
    <source>
        <dbReference type="EMBL" id="PRP98633.1"/>
    </source>
</evidence>
<dbReference type="EC" id="3.6.3.-" evidence="4"/>
<accession>A0A2S9Y0K3</accession>
<evidence type="ECO:0000259" key="3">
    <source>
        <dbReference type="PROSITE" id="PS50893"/>
    </source>
</evidence>
<sequence length="314" mass="33630">MPDRRGPRTPVDLGANVSLHAAMAYTARPVLELVDLRKSHGRTLALDGVSLRVGAGEIVGLLGPNGAGKSTLVSCTAGLLAADHGEVRLAFSGGVSGSPRDPAVRRQIGLAPQALALYDELSGAENLRFFAGLQGCAGPQLRARVDAALEFVGLSERREDRVKTYSGGMARRLNLAAALVHDPALLLLDEPTVGVDPQSRAHLLSNIEQLRAQGKAVLYTTHYMEEAQRICDRVAIIDHGQLLAVDRLDALLAGHAGKPQLVVEFEGERESIETDDPLATLNELAQGRAPLGFRVERPTLEQVFLQLTGRSLRE</sequence>
<dbReference type="GO" id="GO:0005524">
    <property type="term" value="F:ATP binding"/>
    <property type="evidence" value="ECO:0007669"/>
    <property type="project" value="UniProtKB-KW"/>
</dbReference>
<proteinExistence type="predicted"/>
<comment type="caution">
    <text evidence="4">The sequence shown here is derived from an EMBL/GenBank/DDBJ whole genome shotgun (WGS) entry which is preliminary data.</text>
</comment>
<dbReference type="PANTHER" id="PTHR43582:SF2">
    <property type="entry name" value="LINEARMYCIN RESISTANCE ATP-BINDING PROTEIN LNRL"/>
    <property type="match status" value="1"/>
</dbReference>
<evidence type="ECO:0000256" key="1">
    <source>
        <dbReference type="ARBA" id="ARBA00022741"/>
    </source>
</evidence>
<dbReference type="PROSITE" id="PS50893">
    <property type="entry name" value="ABC_TRANSPORTER_2"/>
    <property type="match status" value="1"/>
</dbReference>
<reference evidence="4 5" key="1">
    <citation type="submission" date="2018-03" db="EMBL/GenBank/DDBJ databases">
        <title>Draft Genome Sequences of the Obligatory Marine Myxobacteria Enhygromyxa salina SWB007.</title>
        <authorList>
            <person name="Poehlein A."/>
            <person name="Moghaddam J.A."/>
            <person name="Harms H."/>
            <person name="Alanjari M."/>
            <person name="Koenig G.M."/>
            <person name="Daniel R."/>
            <person name="Schaeberle T.F."/>
        </authorList>
    </citation>
    <scope>NUCLEOTIDE SEQUENCE [LARGE SCALE GENOMIC DNA]</scope>
    <source>
        <strain evidence="4 5">SWB007</strain>
    </source>
</reference>
<dbReference type="RefSeq" id="WP_244923993.1">
    <property type="nucleotide sequence ID" value="NZ_PVNL01000124.1"/>
</dbReference>
<keyword evidence="1" id="KW-0547">Nucleotide-binding</keyword>
<dbReference type="Proteomes" id="UP000238823">
    <property type="component" value="Unassembled WGS sequence"/>
</dbReference>
<dbReference type="PROSITE" id="PS00211">
    <property type="entry name" value="ABC_TRANSPORTER_1"/>
    <property type="match status" value="1"/>
</dbReference>
<evidence type="ECO:0000313" key="5">
    <source>
        <dbReference type="Proteomes" id="UP000238823"/>
    </source>
</evidence>
<dbReference type="InterPro" id="IPR027417">
    <property type="entry name" value="P-loop_NTPase"/>
</dbReference>
<organism evidence="4 5">
    <name type="scientific">Enhygromyxa salina</name>
    <dbReference type="NCBI Taxonomy" id="215803"/>
    <lineage>
        <taxon>Bacteria</taxon>
        <taxon>Pseudomonadati</taxon>
        <taxon>Myxococcota</taxon>
        <taxon>Polyangia</taxon>
        <taxon>Nannocystales</taxon>
        <taxon>Nannocystaceae</taxon>
        <taxon>Enhygromyxa</taxon>
    </lineage>
</organism>
<keyword evidence="4" id="KW-0378">Hydrolase</keyword>
<dbReference type="PANTHER" id="PTHR43582">
    <property type="entry name" value="LINEARMYCIN RESISTANCE ATP-BINDING PROTEIN LNRL"/>
    <property type="match status" value="1"/>
</dbReference>
<name>A0A2S9Y0K3_9BACT</name>
<protein>
    <submittedName>
        <fullName evidence="4">Daunorubicin/doxorubicin resistance ATP-binding protein DrrA</fullName>
        <ecNumber evidence="4">3.6.3.-</ecNumber>
    </submittedName>
</protein>
<dbReference type="AlphaFoldDB" id="A0A2S9Y0K3"/>
<dbReference type="GO" id="GO:0016887">
    <property type="term" value="F:ATP hydrolysis activity"/>
    <property type="evidence" value="ECO:0007669"/>
    <property type="project" value="InterPro"/>
</dbReference>
<gene>
    <name evidence="4" type="primary">drrA_3</name>
    <name evidence="4" type="ORF">ENSA7_65760</name>
</gene>
<dbReference type="InterPro" id="IPR003439">
    <property type="entry name" value="ABC_transporter-like_ATP-bd"/>
</dbReference>